<protein>
    <submittedName>
        <fullName evidence="1">Uncharacterized protein</fullName>
    </submittedName>
</protein>
<name>A0AAE9TEX6_PAEPO</name>
<organism evidence="1">
    <name type="scientific">Paenibacillus polymyxa</name>
    <name type="common">Bacillus polymyxa</name>
    <dbReference type="NCBI Taxonomy" id="1406"/>
    <lineage>
        <taxon>Bacteria</taxon>
        <taxon>Bacillati</taxon>
        <taxon>Bacillota</taxon>
        <taxon>Bacilli</taxon>
        <taxon>Bacillales</taxon>
        <taxon>Paenibacillaceae</taxon>
        <taxon>Paenibacillus</taxon>
    </lineage>
</organism>
<dbReference type="AlphaFoldDB" id="A0AAE9TEX6"/>
<gene>
    <name evidence="1" type="ORF">MF626_07500</name>
</gene>
<proteinExistence type="predicted"/>
<sequence length="44" mass="4905">MSVNSALDSAHIPEPIIYKSFDFTAVGSEAEDLNLEKRQRSPLQ</sequence>
<reference evidence="1" key="1">
    <citation type="submission" date="2022-11" db="EMBL/GenBank/DDBJ databases">
        <authorList>
            <person name="Vasilchenko N.G."/>
            <person name="Prazdnova E.V."/>
            <person name="Gorovtsov A.V."/>
            <person name="Chistyakov V.A."/>
            <person name="Pak M.L."/>
        </authorList>
    </citation>
    <scope>NUCLEOTIDE SEQUENCE</scope>
    <source>
        <strain evidence="1">R 4.5</strain>
    </source>
</reference>
<accession>A0AAE9TEX6</accession>
<dbReference type="RefSeq" id="WP_258012365.1">
    <property type="nucleotide sequence ID" value="NZ_CP097770.1"/>
</dbReference>
<dbReference type="EMBL" id="CP097770">
    <property type="protein sequence ID" value="UZP76346.1"/>
    <property type="molecule type" value="Genomic_DNA"/>
</dbReference>
<evidence type="ECO:0000313" key="1">
    <source>
        <dbReference type="EMBL" id="UZP76346.1"/>
    </source>
</evidence>